<protein>
    <submittedName>
        <fullName evidence="2">Uncharacterized protein</fullName>
    </submittedName>
</protein>
<dbReference type="AlphaFoldDB" id="A0ABD5ZZE3"/>
<sequence length="186" mass="20881">MERTVDGEAWVTRGWTRVLNVLYETDVTIGISHMRVPEEVSESGYETVQSLPSDSTLLSETDLTEDQAITELNHLLGEELVHFLRPFDDDSIAVYRLTEEGFRVAHELRRTEKEDQWRAESRQINIVLTVATGFLAATAVGQAILAYFNEQPPTNTWFAITYATVVVVTILLLVARSGGRGPDIWG</sequence>
<keyword evidence="1" id="KW-1133">Transmembrane helix</keyword>
<dbReference type="EMBL" id="JBHTAT010000001">
    <property type="protein sequence ID" value="MFC7255795.1"/>
    <property type="molecule type" value="Genomic_DNA"/>
</dbReference>
<gene>
    <name evidence="2" type="ORF">ACFQKE_10920</name>
</gene>
<keyword evidence="1" id="KW-0472">Membrane</keyword>
<accession>A0ABD5ZZE3</accession>
<dbReference type="GeneID" id="96954169"/>
<organism evidence="2 3">
    <name type="scientific">Haloplanus litoreus</name>
    <dbReference type="NCBI Taxonomy" id="767515"/>
    <lineage>
        <taxon>Archaea</taxon>
        <taxon>Methanobacteriati</taxon>
        <taxon>Methanobacteriota</taxon>
        <taxon>Stenosarchaea group</taxon>
        <taxon>Halobacteria</taxon>
        <taxon>Halobacteriales</taxon>
        <taxon>Haloferacaceae</taxon>
        <taxon>Haloplanus</taxon>
    </lineage>
</organism>
<proteinExistence type="predicted"/>
<dbReference type="Proteomes" id="UP001596434">
    <property type="component" value="Unassembled WGS sequence"/>
</dbReference>
<keyword evidence="1" id="KW-0812">Transmembrane</keyword>
<reference evidence="2 3" key="1">
    <citation type="journal article" date="2019" name="Int. J. Syst. Evol. Microbiol.">
        <title>The Global Catalogue of Microorganisms (GCM) 10K type strain sequencing project: providing services to taxonomists for standard genome sequencing and annotation.</title>
        <authorList>
            <consortium name="The Broad Institute Genomics Platform"/>
            <consortium name="The Broad Institute Genome Sequencing Center for Infectious Disease"/>
            <person name="Wu L."/>
            <person name="Ma J."/>
        </authorList>
    </citation>
    <scope>NUCLEOTIDE SEQUENCE [LARGE SCALE GENOMIC DNA]</scope>
    <source>
        <strain evidence="2 3">GX21</strain>
    </source>
</reference>
<evidence type="ECO:0000256" key="1">
    <source>
        <dbReference type="SAM" id="Phobius"/>
    </source>
</evidence>
<evidence type="ECO:0000313" key="3">
    <source>
        <dbReference type="Proteomes" id="UP001596434"/>
    </source>
</evidence>
<name>A0ABD5ZZE3_9EURY</name>
<dbReference type="RefSeq" id="WP_379704089.1">
    <property type="nucleotide sequence ID" value="NZ_JBHTAT010000001.1"/>
</dbReference>
<feature type="transmembrane region" description="Helical" evidence="1">
    <location>
        <begin position="154"/>
        <end position="175"/>
    </location>
</feature>
<comment type="caution">
    <text evidence="2">The sequence shown here is derived from an EMBL/GenBank/DDBJ whole genome shotgun (WGS) entry which is preliminary data.</text>
</comment>
<feature type="transmembrane region" description="Helical" evidence="1">
    <location>
        <begin position="126"/>
        <end position="148"/>
    </location>
</feature>
<keyword evidence="3" id="KW-1185">Reference proteome</keyword>
<evidence type="ECO:0000313" key="2">
    <source>
        <dbReference type="EMBL" id="MFC7255795.1"/>
    </source>
</evidence>